<sequence>MNQDQLSIAVVSGDFDKILAAMVISLGAAAMDTEVKLFFSFWALAALRDPKKTVSGKNFISKMFGVMLPKGKEKLKLSNMNMCGMGPRMIKSIMKKHGVLSLEEMFKQAGDFGIEITICEMSMDLMGIKKEELIDYPNMRFAGAVTFAGDMGESTSQLFI</sequence>
<evidence type="ECO:0008006" key="5">
    <source>
        <dbReference type="Google" id="ProtNLM"/>
    </source>
</evidence>
<protein>
    <recommendedName>
        <fullName evidence="5">NADH dehydrogenase FAD-containing subunit</fullName>
    </recommendedName>
</protein>
<reference evidence="1 4" key="2">
    <citation type="submission" date="2019-12" db="EMBL/GenBank/DDBJ databases">
        <title>Draft genome sequence of Labilibaculum sp. strain 44 isolated from deep waters of Black Sea.</title>
        <authorList>
            <person name="Yadav S."/>
            <person name="Villanueva L."/>
        </authorList>
    </citation>
    <scope>NUCLEOTIDE SEQUENCE [LARGE SCALE GENOMIC DNA]</scope>
    <source>
        <strain evidence="1 4">44</strain>
    </source>
</reference>
<gene>
    <name evidence="2" type="ORF">DWB62_013865</name>
    <name evidence="1" type="ORF">GNY23_13865</name>
</gene>
<comment type="caution">
    <text evidence="1">The sequence shown here is derived from an EMBL/GenBank/DDBJ whole genome shotgun (WGS) entry which is preliminary data.</text>
</comment>
<reference evidence="2 3" key="1">
    <citation type="submission" date="2019-11" db="EMBL/GenBank/DDBJ databases">
        <title>Draft genome sequence of Labilibaculum sp. strain SYP isolated from Black Sea.</title>
        <authorList>
            <person name="Yadav S."/>
            <person name="Villanueva L."/>
        </authorList>
    </citation>
    <scope>NUCLEOTIDE SEQUENCE [LARGE SCALE GENOMIC DNA]</scope>
    <source>
        <strain evidence="2 3">44</strain>
    </source>
</reference>
<name>A0A425Y3M8_9BACT</name>
<dbReference type="AlphaFoldDB" id="A0A425Y3M8"/>
<dbReference type="PANTHER" id="PTHR34655:SF2">
    <property type="entry name" value="PEROXIREDOXIN FAMILY PROTEIN"/>
    <property type="match status" value="1"/>
</dbReference>
<keyword evidence="3" id="KW-1185">Reference proteome</keyword>
<dbReference type="Proteomes" id="UP000285951">
    <property type="component" value="Unassembled WGS sequence"/>
</dbReference>
<dbReference type="Pfam" id="PF13686">
    <property type="entry name" value="DrsE_2"/>
    <property type="match status" value="1"/>
</dbReference>
<evidence type="ECO:0000313" key="3">
    <source>
        <dbReference type="Proteomes" id="UP000285951"/>
    </source>
</evidence>
<dbReference type="InterPro" id="IPR032836">
    <property type="entry name" value="DsrE2-like"/>
</dbReference>
<dbReference type="InterPro" id="IPR027396">
    <property type="entry name" value="DsrEFH-like"/>
</dbReference>
<accession>A0A425Y3M8</accession>
<dbReference type="OrthoDB" id="9792592at2"/>
<proteinExistence type="predicted"/>
<dbReference type="Gene3D" id="3.40.1260.10">
    <property type="entry name" value="DsrEFH-like"/>
    <property type="match status" value="1"/>
</dbReference>
<evidence type="ECO:0000313" key="4">
    <source>
        <dbReference type="Proteomes" id="UP000462449"/>
    </source>
</evidence>
<dbReference type="Proteomes" id="UP000462449">
    <property type="component" value="Unassembled WGS sequence"/>
</dbReference>
<dbReference type="SUPFAM" id="SSF75169">
    <property type="entry name" value="DsrEFH-like"/>
    <property type="match status" value="1"/>
</dbReference>
<evidence type="ECO:0000313" key="2">
    <source>
        <dbReference type="EMBL" id="MVB08106.1"/>
    </source>
</evidence>
<dbReference type="EMBL" id="WOTW01000035">
    <property type="protein sequence ID" value="MUP38901.1"/>
    <property type="molecule type" value="Genomic_DNA"/>
</dbReference>
<evidence type="ECO:0000313" key="1">
    <source>
        <dbReference type="EMBL" id="MUP38901.1"/>
    </source>
</evidence>
<dbReference type="PANTHER" id="PTHR34655">
    <property type="entry name" value="CONSERVED WITHIN P. AEROPHILUM"/>
    <property type="match status" value="1"/>
</dbReference>
<dbReference type="EMBL" id="QTZN02000035">
    <property type="protein sequence ID" value="MVB08106.1"/>
    <property type="molecule type" value="Genomic_DNA"/>
</dbReference>
<organism evidence="1 4">
    <name type="scientific">Labilibaculum euxinus</name>
    <dbReference type="NCBI Taxonomy" id="2686357"/>
    <lineage>
        <taxon>Bacteria</taxon>
        <taxon>Pseudomonadati</taxon>
        <taxon>Bacteroidota</taxon>
        <taxon>Bacteroidia</taxon>
        <taxon>Marinilabiliales</taxon>
        <taxon>Marinifilaceae</taxon>
        <taxon>Labilibaculum</taxon>
    </lineage>
</organism>